<reference evidence="2 3" key="1">
    <citation type="submission" date="2023-05" db="EMBL/GenBank/DDBJ databases">
        <title>B98-5 Cell Line De Novo Hybrid Assembly: An Optical Mapping Approach.</title>
        <authorList>
            <person name="Kananen K."/>
            <person name="Auerbach J.A."/>
            <person name="Kautto E."/>
            <person name="Blachly J.S."/>
        </authorList>
    </citation>
    <scope>NUCLEOTIDE SEQUENCE [LARGE SCALE GENOMIC DNA]</scope>
    <source>
        <strain evidence="2">B95-8</strain>
        <tissue evidence="2">Cell line</tissue>
    </source>
</reference>
<sequence length="105" mass="11309">MQGLHNERGARHTISDDHAQGLKGPREPRQTRPSARPGQRGRQPSRGKKGPRRAPAPRAGAGAEPPVDFRVTPRPVPPVQPRPEATRSVAASQPHRPHGLNPLGS</sequence>
<dbReference type="Proteomes" id="UP001266305">
    <property type="component" value="Unassembled WGS sequence"/>
</dbReference>
<accession>A0ABQ9UHZ1</accession>
<feature type="region of interest" description="Disordered" evidence="1">
    <location>
        <begin position="1"/>
        <end position="105"/>
    </location>
</feature>
<evidence type="ECO:0000313" key="3">
    <source>
        <dbReference type="Proteomes" id="UP001266305"/>
    </source>
</evidence>
<keyword evidence="3" id="KW-1185">Reference proteome</keyword>
<evidence type="ECO:0000313" key="2">
    <source>
        <dbReference type="EMBL" id="KAK2096680.1"/>
    </source>
</evidence>
<feature type="compositionally biased region" description="Low complexity" evidence="1">
    <location>
        <begin position="56"/>
        <end position="73"/>
    </location>
</feature>
<gene>
    <name evidence="2" type="ORF">P7K49_025714</name>
</gene>
<comment type="caution">
    <text evidence="2">The sequence shown here is derived from an EMBL/GenBank/DDBJ whole genome shotgun (WGS) entry which is preliminary data.</text>
</comment>
<name>A0ABQ9UHZ1_SAGOE</name>
<feature type="compositionally biased region" description="Basic residues" evidence="1">
    <location>
        <begin position="43"/>
        <end position="52"/>
    </location>
</feature>
<protein>
    <submittedName>
        <fullName evidence="2">Uncharacterized protein</fullName>
    </submittedName>
</protein>
<dbReference type="EMBL" id="JASSZA010000012">
    <property type="protein sequence ID" value="KAK2096680.1"/>
    <property type="molecule type" value="Genomic_DNA"/>
</dbReference>
<organism evidence="2 3">
    <name type="scientific">Saguinus oedipus</name>
    <name type="common">Cotton-top tamarin</name>
    <name type="synonym">Oedipomidas oedipus</name>
    <dbReference type="NCBI Taxonomy" id="9490"/>
    <lineage>
        <taxon>Eukaryota</taxon>
        <taxon>Metazoa</taxon>
        <taxon>Chordata</taxon>
        <taxon>Craniata</taxon>
        <taxon>Vertebrata</taxon>
        <taxon>Euteleostomi</taxon>
        <taxon>Mammalia</taxon>
        <taxon>Eutheria</taxon>
        <taxon>Euarchontoglires</taxon>
        <taxon>Primates</taxon>
        <taxon>Haplorrhini</taxon>
        <taxon>Platyrrhini</taxon>
        <taxon>Cebidae</taxon>
        <taxon>Callitrichinae</taxon>
        <taxon>Saguinus</taxon>
    </lineage>
</organism>
<feature type="compositionally biased region" description="Basic and acidic residues" evidence="1">
    <location>
        <begin position="1"/>
        <end position="30"/>
    </location>
</feature>
<proteinExistence type="predicted"/>
<evidence type="ECO:0000256" key="1">
    <source>
        <dbReference type="SAM" id="MobiDB-lite"/>
    </source>
</evidence>